<reference evidence="1 2" key="1">
    <citation type="submission" date="2024-03" db="EMBL/GenBank/DDBJ databases">
        <title>Human intestinal bacterial collection.</title>
        <authorList>
            <person name="Pauvert C."/>
            <person name="Hitch T.C.A."/>
            <person name="Clavel T."/>
        </authorList>
    </citation>
    <scope>NUCLEOTIDE SEQUENCE [LARGE SCALE GENOMIC DNA]</scope>
    <source>
        <strain evidence="1 2">CLA-JM-H44</strain>
    </source>
</reference>
<dbReference type="InterPro" id="IPR032710">
    <property type="entry name" value="NTF2-like_dom_sf"/>
</dbReference>
<evidence type="ECO:0000313" key="2">
    <source>
        <dbReference type="Proteomes" id="UP001489509"/>
    </source>
</evidence>
<organism evidence="1 2">
    <name type="scientific">Solibaculum intestinale</name>
    <dbReference type="NCBI Taxonomy" id="3133165"/>
    <lineage>
        <taxon>Bacteria</taxon>
        <taxon>Bacillati</taxon>
        <taxon>Bacillota</taxon>
        <taxon>Clostridia</taxon>
        <taxon>Eubacteriales</taxon>
        <taxon>Oscillospiraceae</taxon>
        <taxon>Solibaculum</taxon>
    </lineage>
</organism>
<dbReference type="Proteomes" id="UP001489509">
    <property type="component" value="Unassembled WGS sequence"/>
</dbReference>
<evidence type="ECO:0008006" key="3">
    <source>
        <dbReference type="Google" id="ProtNLM"/>
    </source>
</evidence>
<dbReference type="EMBL" id="JBBMFD010000044">
    <property type="protein sequence ID" value="MEQ2441781.1"/>
    <property type="molecule type" value="Genomic_DNA"/>
</dbReference>
<dbReference type="Gene3D" id="3.10.450.50">
    <property type="match status" value="1"/>
</dbReference>
<protein>
    <recommendedName>
        <fullName evidence="3">SnoaL-like domain-containing protein</fullName>
    </recommendedName>
</protein>
<dbReference type="RefSeq" id="WP_349221090.1">
    <property type="nucleotide sequence ID" value="NZ_JBBMFD010000044.1"/>
</dbReference>
<dbReference type="SUPFAM" id="SSF54427">
    <property type="entry name" value="NTF2-like"/>
    <property type="match status" value="1"/>
</dbReference>
<name>A0ABV1E393_9FIRM</name>
<proteinExistence type="predicted"/>
<sequence>MNKQVMQAVAQADLAIRNEDFDRLVEFYTDDAVPVVEFGMVARENGQRICDHCPLFCKQPCTHPGQTNHAESLGHGFGFVPNVAFG</sequence>
<accession>A0ABV1E393</accession>
<gene>
    <name evidence="1" type="ORF">WMO26_13160</name>
</gene>
<comment type="caution">
    <text evidence="1">The sequence shown here is derived from an EMBL/GenBank/DDBJ whole genome shotgun (WGS) entry which is preliminary data.</text>
</comment>
<keyword evidence="2" id="KW-1185">Reference proteome</keyword>
<evidence type="ECO:0000313" key="1">
    <source>
        <dbReference type="EMBL" id="MEQ2441781.1"/>
    </source>
</evidence>